<dbReference type="InterPro" id="IPR003807">
    <property type="entry name" value="DUF202"/>
</dbReference>
<comment type="cofactor">
    <cofactor evidence="1">
        <name>Mn(2+)</name>
        <dbReference type="ChEBI" id="CHEBI:29035"/>
    </cofactor>
</comment>
<proteinExistence type="inferred from homology"/>
<dbReference type="InterPro" id="IPR042267">
    <property type="entry name" value="VTC_sf"/>
</dbReference>
<dbReference type="Pfam" id="PF02656">
    <property type="entry name" value="DUF202"/>
    <property type="match status" value="1"/>
</dbReference>
<evidence type="ECO:0000256" key="16">
    <source>
        <dbReference type="SAM" id="MobiDB-lite"/>
    </source>
</evidence>
<reference evidence="19" key="2">
    <citation type="submission" date="2020-11" db="EMBL/GenBank/DDBJ databases">
        <authorList>
            <consortium name="DOE Joint Genome Institute"/>
            <person name="Kuo A."/>
            <person name="Miyauchi S."/>
            <person name="Kiss E."/>
            <person name="Drula E."/>
            <person name="Kohler A."/>
            <person name="Sanchez-Garcia M."/>
            <person name="Andreopoulos B."/>
            <person name="Barry K.W."/>
            <person name="Bonito G."/>
            <person name="Buee M."/>
            <person name="Carver A."/>
            <person name="Chen C."/>
            <person name="Cichocki N."/>
            <person name="Clum A."/>
            <person name="Culley D."/>
            <person name="Crous P.W."/>
            <person name="Fauchery L."/>
            <person name="Girlanda M."/>
            <person name="Hayes R."/>
            <person name="Keri Z."/>
            <person name="Labutti K."/>
            <person name="Lipzen A."/>
            <person name="Lombard V."/>
            <person name="Magnuson J."/>
            <person name="Maillard F."/>
            <person name="Morin E."/>
            <person name="Murat C."/>
            <person name="Nolan M."/>
            <person name="Ohm R."/>
            <person name="Pangilinan J."/>
            <person name="Pereira M."/>
            <person name="Perotto S."/>
            <person name="Peter M."/>
            <person name="Riley R."/>
            <person name="Sitrit Y."/>
            <person name="Stielow B."/>
            <person name="Szollosi G."/>
            <person name="Zifcakova L."/>
            <person name="Stursova M."/>
            <person name="Spatafora J.W."/>
            <person name="Tedersoo L."/>
            <person name="Vaario L.-M."/>
            <person name="Yamada A."/>
            <person name="Yan M."/>
            <person name="Wang P."/>
            <person name="Xu J."/>
            <person name="Bruns T."/>
            <person name="Baldrian P."/>
            <person name="Vilgalys R."/>
            <person name="Henrissat B."/>
            <person name="Grigoriev I.V."/>
            <person name="Hibbett D."/>
            <person name="Nagy L.G."/>
            <person name="Martin F.M."/>
        </authorList>
    </citation>
    <scope>NUCLEOTIDE SEQUENCE</scope>
    <source>
        <strain evidence="19">UH-Tt-Lm1</strain>
    </source>
</reference>
<protein>
    <recommendedName>
        <fullName evidence="11">Vacuolar transporter chaperone complex subunit 4</fullName>
        <ecNumber evidence="3">2.7.4.1</ecNumber>
    </recommendedName>
    <alternativeName>
        <fullName evidence="13">Polyphosphate kinase</fullName>
    </alternativeName>
    <alternativeName>
        <fullName evidence="12">SPX-dependent polyphosphate polymerase VTC subunit 4</fullName>
    </alternativeName>
    <alternativeName>
        <fullName evidence="14">Vacuolar membrane polyphosphate polymerase catalytic subunit</fullName>
    </alternativeName>
</protein>
<comment type="subcellular location">
    <subcellularLocation>
        <location evidence="2">Vacuole membrane</location>
        <topology evidence="2">Multi-pass membrane protein</topology>
    </subcellularLocation>
</comment>
<evidence type="ECO:0000256" key="4">
    <source>
        <dbReference type="ARBA" id="ARBA00022554"/>
    </source>
</evidence>
<keyword evidence="4" id="KW-0926">Vacuole</keyword>
<evidence type="ECO:0000256" key="13">
    <source>
        <dbReference type="ARBA" id="ARBA00080494"/>
    </source>
</evidence>
<evidence type="ECO:0000256" key="7">
    <source>
        <dbReference type="ARBA" id="ARBA00022989"/>
    </source>
</evidence>
<dbReference type="GO" id="GO:0000329">
    <property type="term" value="C:fungal-type vacuole membrane"/>
    <property type="evidence" value="ECO:0007669"/>
    <property type="project" value="TreeGrafter"/>
</dbReference>
<evidence type="ECO:0000256" key="1">
    <source>
        <dbReference type="ARBA" id="ARBA00001936"/>
    </source>
</evidence>
<dbReference type="Pfam" id="PF03105">
    <property type="entry name" value="SPX"/>
    <property type="match status" value="1"/>
</dbReference>
<evidence type="ECO:0000256" key="14">
    <source>
        <dbReference type="ARBA" id="ARBA00081313"/>
    </source>
</evidence>
<dbReference type="CDD" id="cd07751">
    <property type="entry name" value="PolyPPase_VTC4_like"/>
    <property type="match status" value="1"/>
</dbReference>
<dbReference type="InterPro" id="IPR018966">
    <property type="entry name" value="VTC_domain"/>
</dbReference>
<evidence type="ECO:0000256" key="11">
    <source>
        <dbReference type="ARBA" id="ARBA00067464"/>
    </source>
</evidence>
<feature type="region of interest" description="Disordered" evidence="16">
    <location>
        <begin position="544"/>
        <end position="608"/>
    </location>
</feature>
<feature type="transmembrane region" description="Helical" evidence="17">
    <location>
        <begin position="802"/>
        <end position="821"/>
    </location>
</feature>
<dbReference type="Pfam" id="PF09359">
    <property type="entry name" value="VTC"/>
    <property type="match status" value="1"/>
</dbReference>
<feature type="region of interest" description="Disordered" evidence="16">
    <location>
        <begin position="623"/>
        <end position="665"/>
    </location>
</feature>
<keyword evidence="7 17" id="KW-1133">Transmembrane helix</keyword>
<keyword evidence="20" id="KW-1185">Reference proteome</keyword>
<feature type="region of interest" description="Disordered" evidence="16">
    <location>
        <begin position="88"/>
        <end position="136"/>
    </location>
</feature>
<dbReference type="Proteomes" id="UP000736335">
    <property type="component" value="Unassembled WGS sequence"/>
</dbReference>
<evidence type="ECO:0000256" key="3">
    <source>
        <dbReference type="ARBA" id="ARBA00012960"/>
    </source>
</evidence>
<dbReference type="OrthoDB" id="6493944at2759"/>
<dbReference type="EMBL" id="WIUZ02000005">
    <property type="protein sequence ID" value="KAF9787478.1"/>
    <property type="molecule type" value="Genomic_DNA"/>
</dbReference>
<feature type="transmembrane region" description="Helical" evidence="17">
    <location>
        <begin position="735"/>
        <end position="753"/>
    </location>
</feature>
<feature type="compositionally biased region" description="Acidic residues" evidence="16">
    <location>
        <begin position="583"/>
        <end position="592"/>
    </location>
</feature>
<evidence type="ECO:0000313" key="19">
    <source>
        <dbReference type="EMBL" id="KAF9787478.1"/>
    </source>
</evidence>
<feature type="compositionally biased region" description="Basic and acidic residues" evidence="16">
    <location>
        <begin position="108"/>
        <end position="121"/>
    </location>
</feature>
<name>A0A9P6HIA0_9AGAM</name>
<keyword evidence="5" id="KW-0808">Transferase</keyword>
<dbReference type="GO" id="GO:0006799">
    <property type="term" value="P:polyphosphate biosynthetic process"/>
    <property type="evidence" value="ECO:0007669"/>
    <property type="project" value="UniProtKB-ARBA"/>
</dbReference>
<keyword evidence="15" id="KW-0175">Coiled coil</keyword>
<sequence>MKFGRKITTALYDEWRPYYIDYAGLKRVLKDRTASKGWNDKDEKDFTLFLERELDKIYEFQKEKAHELSHRIREAENAVRILVEEEAELTAQGQGHGSHHANGSSSRATHDTEAQETHGNDADEGSDDDDDDGMIVNGEEHTLEDIEEQFHLLEEEVVNLVADVHDLALYTKLNVTGFMKILKKHDKRTQRRLKTTFVQEYLEKRPFYKYNYDGIIVKLSKLYDLVRTRGHPVQGDSSAGGNQSAFVRQTTKYWVHPDNLVRLKLAILRHLPVLVFNPNKDFEVKDAAITSIYMDNEDLDLYLGRLEKTEGAEAVRLRWYGGTEVKQIFVERKTHREDWTGEKSVKARFPIKEDKVDAFLRGEYTMDEEFEELYKKGKKSRQDVDSMIQLANEVQYSVLTRKLHPVMRTFYNRTAFQLPGDARVRISLDTELTMVREDNWDGRTRAGNHWRRMDIGIDYPFEQLAPEDKELFTYGVLEVKLQTQFGQEPPQWVTELVRSHLVEAVPKFSKFIHGCATLLPHRVDLVPFWLPQMDTDILKPDTGSVPFERKFGPPSRISSADGSSGLQTPDRRSTGQHYTEPVSEGEEDEEMDLAPARDERQRTGITGKELDEAIAYRENMLKEHQGSTSKDGQGTSDRTPFLKSRTTTTVSPVKPRALSIDPLAPSQAFDRTLKERLGTAAETDETPHDEVEEALRSDERIVSRDFRAPEGKRVSVPVRIEPKVYFASERTFLKWLHFSIYIGTIATALLNFVQPGDTHGLIAATMFTVAALLTIAYSTVVFVHRGLMLRSRSAEGLYYDKYGPTILSFALISALLANVIMRLSEL</sequence>
<dbReference type="PANTHER" id="PTHR46140">
    <property type="entry name" value="VACUOLAR TRANSPORTER CHAPERONE 1-RELATED"/>
    <property type="match status" value="1"/>
</dbReference>
<comment type="similarity">
    <text evidence="10">Belongs to the VTC4 family.</text>
</comment>
<dbReference type="EC" id="2.7.4.1" evidence="3"/>
<dbReference type="AlphaFoldDB" id="A0A9P6HIA0"/>
<feature type="domain" description="SPX" evidence="18">
    <location>
        <begin position="1"/>
        <end position="199"/>
    </location>
</feature>
<feature type="coiled-coil region" evidence="15">
    <location>
        <begin position="136"/>
        <end position="163"/>
    </location>
</feature>
<evidence type="ECO:0000256" key="2">
    <source>
        <dbReference type="ARBA" id="ARBA00004128"/>
    </source>
</evidence>
<dbReference type="InterPro" id="IPR051572">
    <property type="entry name" value="VTC_Complex_Subunit"/>
</dbReference>
<evidence type="ECO:0000313" key="20">
    <source>
        <dbReference type="Proteomes" id="UP000736335"/>
    </source>
</evidence>
<feature type="compositionally biased region" description="Basic and acidic residues" evidence="16">
    <location>
        <begin position="595"/>
        <end position="608"/>
    </location>
</feature>
<evidence type="ECO:0000256" key="9">
    <source>
        <dbReference type="ARBA" id="ARBA00050204"/>
    </source>
</evidence>
<evidence type="ECO:0000256" key="10">
    <source>
        <dbReference type="ARBA" id="ARBA00061390"/>
    </source>
</evidence>
<evidence type="ECO:0000256" key="8">
    <source>
        <dbReference type="ARBA" id="ARBA00023136"/>
    </source>
</evidence>
<evidence type="ECO:0000256" key="6">
    <source>
        <dbReference type="ARBA" id="ARBA00022692"/>
    </source>
</evidence>
<comment type="caution">
    <text evidence="19">The sequence shown here is derived from an EMBL/GenBank/DDBJ whole genome shotgun (WGS) entry which is preliminary data.</text>
</comment>
<dbReference type="Gene3D" id="3.20.100.30">
    <property type="entry name" value="VTC, catalytic tunnel domain"/>
    <property type="match status" value="1"/>
</dbReference>
<evidence type="ECO:0000256" key="17">
    <source>
        <dbReference type="SAM" id="Phobius"/>
    </source>
</evidence>
<gene>
    <name evidence="19" type="ORF">BJ322DRAFT_725882</name>
</gene>
<keyword evidence="8 17" id="KW-0472">Membrane</keyword>
<dbReference type="CDD" id="cd14480">
    <property type="entry name" value="SPX_VTC2_like"/>
    <property type="match status" value="1"/>
</dbReference>
<keyword evidence="6 17" id="KW-0812">Transmembrane</keyword>
<organism evidence="19 20">
    <name type="scientific">Thelephora terrestris</name>
    <dbReference type="NCBI Taxonomy" id="56493"/>
    <lineage>
        <taxon>Eukaryota</taxon>
        <taxon>Fungi</taxon>
        <taxon>Dikarya</taxon>
        <taxon>Basidiomycota</taxon>
        <taxon>Agaricomycotina</taxon>
        <taxon>Agaricomycetes</taxon>
        <taxon>Thelephorales</taxon>
        <taxon>Thelephoraceae</taxon>
        <taxon>Thelephora</taxon>
    </lineage>
</organism>
<dbReference type="FunFam" id="3.20.100.30:FF:000001">
    <property type="entry name" value="Vacuolar transporter chaperone 4"/>
    <property type="match status" value="1"/>
</dbReference>
<comment type="catalytic activity">
    <reaction evidence="9">
        <text>[phosphate](n) + ATP = [phosphate](n+1) + ADP</text>
        <dbReference type="Rhea" id="RHEA:19573"/>
        <dbReference type="Rhea" id="RHEA-COMP:9859"/>
        <dbReference type="Rhea" id="RHEA-COMP:14280"/>
        <dbReference type="ChEBI" id="CHEBI:16838"/>
        <dbReference type="ChEBI" id="CHEBI:30616"/>
        <dbReference type="ChEBI" id="CHEBI:456216"/>
        <dbReference type="EC" id="2.7.4.1"/>
    </reaction>
    <physiologicalReaction direction="left-to-right" evidence="9">
        <dbReference type="Rhea" id="RHEA:19574"/>
    </physiologicalReaction>
</comment>
<feature type="compositionally biased region" description="Polar residues" evidence="16">
    <location>
        <begin position="556"/>
        <end position="567"/>
    </location>
</feature>
<dbReference type="GO" id="GO:0008976">
    <property type="term" value="F:polyphosphate kinase activity"/>
    <property type="evidence" value="ECO:0007669"/>
    <property type="project" value="UniProtKB-EC"/>
</dbReference>
<feature type="compositionally biased region" description="Acidic residues" evidence="16">
    <location>
        <begin position="122"/>
        <end position="133"/>
    </location>
</feature>
<accession>A0A9P6HIA0</accession>
<evidence type="ECO:0000256" key="5">
    <source>
        <dbReference type="ARBA" id="ARBA00022679"/>
    </source>
</evidence>
<dbReference type="InterPro" id="IPR004331">
    <property type="entry name" value="SPX_dom"/>
</dbReference>
<dbReference type="GO" id="GO:0033254">
    <property type="term" value="C:vacuolar transporter chaperone complex"/>
    <property type="evidence" value="ECO:0007669"/>
    <property type="project" value="TreeGrafter"/>
</dbReference>
<dbReference type="PANTHER" id="PTHR46140:SF1">
    <property type="entry name" value="VACUOLAR TRANSPORTER CHAPERONE COMPLEX SUBUNIT 4-RELATED"/>
    <property type="match status" value="1"/>
</dbReference>
<feature type="transmembrane region" description="Helical" evidence="17">
    <location>
        <begin position="760"/>
        <end position="782"/>
    </location>
</feature>
<dbReference type="PROSITE" id="PS51382">
    <property type="entry name" value="SPX"/>
    <property type="match status" value="1"/>
</dbReference>
<feature type="compositionally biased region" description="Polar residues" evidence="16">
    <location>
        <begin position="626"/>
        <end position="651"/>
    </location>
</feature>
<evidence type="ECO:0000256" key="12">
    <source>
        <dbReference type="ARBA" id="ARBA00075894"/>
    </source>
</evidence>
<reference evidence="19" key="1">
    <citation type="journal article" date="2020" name="Nat. Commun.">
        <title>Large-scale genome sequencing of mycorrhizal fungi provides insights into the early evolution of symbiotic traits.</title>
        <authorList>
            <person name="Miyauchi S."/>
            <person name="Kiss E."/>
            <person name="Kuo A."/>
            <person name="Drula E."/>
            <person name="Kohler A."/>
            <person name="Sanchez-Garcia M."/>
            <person name="Morin E."/>
            <person name="Andreopoulos B."/>
            <person name="Barry K.W."/>
            <person name="Bonito G."/>
            <person name="Buee M."/>
            <person name="Carver A."/>
            <person name="Chen C."/>
            <person name="Cichocki N."/>
            <person name="Clum A."/>
            <person name="Culley D."/>
            <person name="Crous P.W."/>
            <person name="Fauchery L."/>
            <person name="Girlanda M."/>
            <person name="Hayes R.D."/>
            <person name="Keri Z."/>
            <person name="LaButti K."/>
            <person name="Lipzen A."/>
            <person name="Lombard V."/>
            <person name="Magnuson J."/>
            <person name="Maillard F."/>
            <person name="Murat C."/>
            <person name="Nolan M."/>
            <person name="Ohm R.A."/>
            <person name="Pangilinan J."/>
            <person name="Pereira M.F."/>
            <person name="Perotto S."/>
            <person name="Peter M."/>
            <person name="Pfister S."/>
            <person name="Riley R."/>
            <person name="Sitrit Y."/>
            <person name="Stielow J.B."/>
            <person name="Szollosi G."/>
            <person name="Zifcakova L."/>
            <person name="Stursova M."/>
            <person name="Spatafora J.W."/>
            <person name="Tedersoo L."/>
            <person name="Vaario L.M."/>
            <person name="Yamada A."/>
            <person name="Yan M."/>
            <person name="Wang P."/>
            <person name="Xu J."/>
            <person name="Bruns T."/>
            <person name="Baldrian P."/>
            <person name="Vilgalys R."/>
            <person name="Dunand C."/>
            <person name="Henrissat B."/>
            <person name="Grigoriev I.V."/>
            <person name="Hibbett D."/>
            <person name="Nagy L.G."/>
            <person name="Martin F.M."/>
        </authorList>
    </citation>
    <scope>NUCLEOTIDE SEQUENCE</scope>
    <source>
        <strain evidence="19">UH-Tt-Lm1</strain>
    </source>
</reference>
<evidence type="ECO:0000259" key="18">
    <source>
        <dbReference type="PROSITE" id="PS51382"/>
    </source>
</evidence>
<evidence type="ECO:0000256" key="15">
    <source>
        <dbReference type="SAM" id="Coils"/>
    </source>
</evidence>